<dbReference type="PANTHER" id="PTHR37540:SF5">
    <property type="entry name" value="TRANSCRIPTION FACTOR DOMAIN-CONTAINING PROTEIN"/>
    <property type="match status" value="1"/>
</dbReference>
<accession>A0AAN6LLX2</accession>
<sequence length="468" mass="53462">MSNTFEFIHVDDPVSNPKPGKSLQIRSHCMQGKNKREDSRRSIRERKRQEKAAQQQPNHLGPRPIVPLSTWTNDLSLVHFAGPDIDSESKSILFRAFAYHVANQSLSPLDRAVDFDCLESASFDWLFKDAAFLHSVLCTSYAMSDILYPQWNGTPSPKTLLHLRKTLSLLQQKMSNPNAHQDESVLVVVQNLALLSAVFGDWVAAATHFKGLQKIIELRGNLGFLTSRPKLHFKLDRIDLAYSLSAGKQPFFMHPSVQWDCTIMAPYHPLPDLYIPPREWDWRLVNVFQDFQYLSLRINRNALKRARHNPACFQATLTSLQSRLMHLRSQLSTPVEELVRLTMLAFLTTTFKAPGRKIPYGWVVGQLETVYRNGVGCMRQEDLSLKLWVLITAGYTVAGVDHVWLKEAWEEVSSGMVWDWGSVKAHLLRVMFIELIHDRPGEAAFDELEKRSFWNVDASLLSDLELGV</sequence>
<name>A0AAN6LLX2_9PLEO</name>
<dbReference type="AlphaFoldDB" id="A0AAN6LLX2"/>
<dbReference type="InterPro" id="IPR021858">
    <property type="entry name" value="Fun_TF"/>
</dbReference>
<gene>
    <name evidence="2" type="ORF">GRF29_216g799822</name>
</gene>
<comment type="caution">
    <text evidence="2">The sequence shown here is derived from an EMBL/GenBank/DDBJ whole genome shotgun (WGS) entry which is preliminary data.</text>
</comment>
<organism evidence="2 3">
    <name type="scientific">Pseudopithomyces chartarum</name>
    <dbReference type="NCBI Taxonomy" id="1892770"/>
    <lineage>
        <taxon>Eukaryota</taxon>
        <taxon>Fungi</taxon>
        <taxon>Dikarya</taxon>
        <taxon>Ascomycota</taxon>
        <taxon>Pezizomycotina</taxon>
        <taxon>Dothideomycetes</taxon>
        <taxon>Pleosporomycetidae</taxon>
        <taxon>Pleosporales</taxon>
        <taxon>Massarineae</taxon>
        <taxon>Didymosphaeriaceae</taxon>
        <taxon>Pseudopithomyces</taxon>
    </lineage>
</organism>
<dbReference type="Pfam" id="PF11951">
    <property type="entry name" value="Fungal_trans_2"/>
    <property type="match status" value="1"/>
</dbReference>
<dbReference type="Proteomes" id="UP001280581">
    <property type="component" value="Unassembled WGS sequence"/>
</dbReference>
<evidence type="ECO:0000313" key="3">
    <source>
        <dbReference type="Proteomes" id="UP001280581"/>
    </source>
</evidence>
<dbReference type="EMBL" id="WVTA01000018">
    <property type="protein sequence ID" value="KAK3197635.1"/>
    <property type="molecule type" value="Genomic_DNA"/>
</dbReference>
<feature type="region of interest" description="Disordered" evidence="1">
    <location>
        <begin position="1"/>
        <end position="65"/>
    </location>
</feature>
<reference evidence="2 3" key="1">
    <citation type="submission" date="2021-02" db="EMBL/GenBank/DDBJ databases">
        <title>Genome assembly of Pseudopithomyces chartarum.</title>
        <authorList>
            <person name="Jauregui R."/>
            <person name="Singh J."/>
            <person name="Voisey C."/>
        </authorList>
    </citation>
    <scope>NUCLEOTIDE SEQUENCE [LARGE SCALE GENOMIC DNA]</scope>
    <source>
        <strain evidence="2 3">AGR01</strain>
    </source>
</reference>
<protein>
    <submittedName>
        <fullName evidence="2">Uncharacterized protein</fullName>
    </submittedName>
</protein>
<dbReference type="PANTHER" id="PTHR37540">
    <property type="entry name" value="TRANSCRIPTION FACTOR (ACR-2), PUTATIVE-RELATED-RELATED"/>
    <property type="match status" value="1"/>
</dbReference>
<proteinExistence type="predicted"/>
<evidence type="ECO:0000256" key="1">
    <source>
        <dbReference type="SAM" id="MobiDB-lite"/>
    </source>
</evidence>
<keyword evidence="3" id="KW-1185">Reference proteome</keyword>
<feature type="compositionally biased region" description="Basic and acidic residues" evidence="1">
    <location>
        <begin position="34"/>
        <end position="51"/>
    </location>
</feature>
<evidence type="ECO:0000313" key="2">
    <source>
        <dbReference type="EMBL" id="KAK3197635.1"/>
    </source>
</evidence>